<dbReference type="GO" id="GO:0020037">
    <property type="term" value="F:heme binding"/>
    <property type="evidence" value="ECO:0007669"/>
    <property type="project" value="InterPro"/>
</dbReference>
<dbReference type="EMBL" id="BGPR01000592">
    <property type="protein sequence ID" value="GBM27683.1"/>
    <property type="molecule type" value="Genomic_DNA"/>
</dbReference>
<dbReference type="InterPro" id="IPR050705">
    <property type="entry name" value="Cytochrome_P450_3A"/>
</dbReference>
<keyword evidence="5" id="KW-0349">Heme</keyword>
<keyword evidence="8" id="KW-0492">Microsome</keyword>
<dbReference type="PANTHER" id="PTHR24302">
    <property type="entry name" value="CYTOCHROME P450 FAMILY 3"/>
    <property type="match status" value="1"/>
</dbReference>
<dbReference type="GO" id="GO:0005506">
    <property type="term" value="F:iron ion binding"/>
    <property type="evidence" value="ECO:0007669"/>
    <property type="project" value="InterPro"/>
</dbReference>
<comment type="subcellular location">
    <subcellularLocation>
        <location evidence="3">Endoplasmic reticulum membrane</location>
    </subcellularLocation>
    <subcellularLocation>
        <location evidence="2">Microsome membrane</location>
    </subcellularLocation>
</comment>
<dbReference type="GO" id="GO:0008395">
    <property type="term" value="F:steroid hydroxylase activity"/>
    <property type="evidence" value="ECO:0007669"/>
    <property type="project" value="TreeGrafter"/>
</dbReference>
<comment type="caution">
    <text evidence="13">The sequence shown here is derived from an EMBL/GenBank/DDBJ whole genome shotgun (WGS) entry which is preliminary data.</text>
</comment>
<name>A0A4Y2EEX0_ARAVE</name>
<dbReference type="InterPro" id="IPR008072">
    <property type="entry name" value="Cyt_P450_E_CYP3A"/>
</dbReference>
<dbReference type="GO" id="GO:0016712">
    <property type="term" value="F:oxidoreductase activity, acting on paired donors, with incorporation or reduction of molecular oxygen, reduced flavin or flavoprotein as one donor, and incorporation of one atom of oxygen"/>
    <property type="evidence" value="ECO:0007669"/>
    <property type="project" value="InterPro"/>
</dbReference>
<dbReference type="GO" id="GO:0005789">
    <property type="term" value="C:endoplasmic reticulum membrane"/>
    <property type="evidence" value="ECO:0007669"/>
    <property type="project" value="UniProtKB-SubCell"/>
</dbReference>
<dbReference type="Proteomes" id="UP000499080">
    <property type="component" value="Unassembled WGS sequence"/>
</dbReference>
<keyword evidence="7" id="KW-0256">Endoplasmic reticulum</keyword>
<evidence type="ECO:0000256" key="9">
    <source>
        <dbReference type="ARBA" id="ARBA00023002"/>
    </source>
</evidence>
<keyword evidence="9" id="KW-0560">Oxidoreductase</keyword>
<evidence type="ECO:0000313" key="13">
    <source>
        <dbReference type="EMBL" id="GBM27683.1"/>
    </source>
</evidence>
<dbReference type="Gene3D" id="1.10.630.10">
    <property type="entry name" value="Cytochrome P450"/>
    <property type="match status" value="1"/>
</dbReference>
<comment type="similarity">
    <text evidence="4">Belongs to the cytochrome P450 family.</text>
</comment>
<dbReference type="InterPro" id="IPR001128">
    <property type="entry name" value="Cyt_P450"/>
</dbReference>
<evidence type="ECO:0000313" key="14">
    <source>
        <dbReference type="Proteomes" id="UP000499080"/>
    </source>
</evidence>
<evidence type="ECO:0000256" key="4">
    <source>
        <dbReference type="ARBA" id="ARBA00010617"/>
    </source>
</evidence>
<keyword evidence="10" id="KW-0408">Iron</keyword>
<keyword evidence="12" id="KW-0472">Membrane</keyword>
<comment type="cofactor">
    <cofactor evidence="1">
        <name>heme</name>
        <dbReference type="ChEBI" id="CHEBI:30413"/>
    </cofactor>
</comment>
<evidence type="ECO:0000256" key="1">
    <source>
        <dbReference type="ARBA" id="ARBA00001971"/>
    </source>
</evidence>
<evidence type="ECO:0000256" key="11">
    <source>
        <dbReference type="ARBA" id="ARBA00023033"/>
    </source>
</evidence>
<evidence type="ECO:0000256" key="3">
    <source>
        <dbReference type="ARBA" id="ARBA00004586"/>
    </source>
</evidence>
<evidence type="ECO:0000256" key="2">
    <source>
        <dbReference type="ARBA" id="ARBA00004524"/>
    </source>
</evidence>
<keyword evidence="14" id="KW-1185">Reference proteome</keyword>
<evidence type="ECO:0000256" key="7">
    <source>
        <dbReference type="ARBA" id="ARBA00022824"/>
    </source>
</evidence>
<protein>
    <submittedName>
        <fullName evidence="13">Cytochrome P450 3A4</fullName>
    </submittedName>
</protein>
<dbReference type="InterPro" id="IPR036396">
    <property type="entry name" value="Cyt_P450_sf"/>
</dbReference>
<keyword evidence="11" id="KW-0503">Monooxygenase</keyword>
<evidence type="ECO:0000256" key="8">
    <source>
        <dbReference type="ARBA" id="ARBA00022848"/>
    </source>
</evidence>
<dbReference type="PANTHER" id="PTHR24302:SF15">
    <property type="entry name" value="FATTY-ACID PEROXYGENASE"/>
    <property type="match status" value="1"/>
</dbReference>
<dbReference type="PRINTS" id="PR01689">
    <property type="entry name" value="EP450IICYP3A"/>
</dbReference>
<dbReference type="PRINTS" id="PR00464">
    <property type="entry name" value="EP450II"/>
</dbReference>
<evidence type="ECO:0000256" key="6">
    <source>
        <dbReference type="ARBA" id="ARBA00022723"/>
    </source>
</evidence>
<reference evidence="13 14" key="1">
    <citation type="journal article" date="2019" name="Sci. Rep.">
        <title>Orb-weaving spider Araneus ventricosus genome elucidates the spidroin gene catalogue.</title>
        <authorList>
            <person name="Kono N."/>
            <person name="Nakamura H."/>
            <person name="Ohtoshi R."/>
            <person name="Moran D.A.P."/>
            <person name="Shinohara A."/>
            <person name="Yoshida Y."/>
            <person name="Fujiwara M."/>
            <person name="Mori M."/>
            <person name="Tomita M."/>
            <person name="Arakawa K."/>
        </authorList>
    </citation>
    <scope>NUCLEOTIDE SEQUENCE [LARGE SCALE GENOMIC DNA]</scope>
</reference>
<dbReference type="InterPro" id="IPR002402">
    <property type="entry name" value="Cyt_P450_E_grp-II"/>
</dbReference>
<proteinExistence type="inferred from homology"/>
<evidence type="ECO:0000256" key="5">
    <source>
        <dbReference type="ARBA" id="ARBA00022617"/>
    </source>
</evidence>
<organism evidence="13 14">
    <name type="scientific">Araneus ventricosus</name>
    <name type="common">Orbweaver spider</name>
    <name type="synonym">Epeira ventricosa</name>
    <dbReference type="NCBI Taxonomy" id="182803"/>
    <lineage>
        <taxon>Eukaryota</taxon>
        <taxon>Metazoa</taxon>
        <taxon>Ecdysozoa</taxon>
        <taxon>Arthropoda</taxon>
        <taxon>Chelicerata</taxon>
        <taxon>Arachnida</taxon>
        <taxon>Araneae</taxon>
        <taxon>Araneomorphae</taxon>
        <taxon>Entelegynae</taxon>
        <taxon>Araneoidea</taxon>
        <taxon>Araneidae</taxon>
        <taxon>Araneus</taxon>
    </lineage>
</organism>
<dbReference type="SUPFAM" id="SSF48264">
    <property type="entry name" value="Cytochrome P450"/>
    <property type="match status" value="1"/>
</dbReference>
<gene>
    <name evidence="13" type="primary">CYP3A4_2</name>
    <name evidence="13" type="ORF">AVEN_95347_1</name>
</gene>
<keyword evidence="6" id="KW-0479">Metal-binding</keyword>
<dbReference type="OrthoDB" id="6434181at2759"/>
<accession>A0A4Y2EEX0</accession>
<sequence length="275" mass="31807">MYVKPVPIFGSFIENLKRPLHETELKRYKNFGRIYGYFEGNQPVLSVAEPAILRNILVKDFHIFPSRRLFVTGEEMLDKMLFNVQGEDWKRIRTIITRTFSTGKIKKMMSIMKDCAETAVENFKTASKNGNPVELKRIYGAFTMDVIASSAFSTKIDSHNDANNEFVKTAKMVFAGNINWRFITFIMVPKLMRWLKISVFSPSVTNFFRDVTLQIIKERERTGQRRNDFLQLLVDSAKEEEDTKLDLADENDDLAATYGEVSTNHQIFKNVSKKS</sequence>
<dbReference type="AlphaFoldDB" id="A0A4Y2EEX0"/>
<evidence type="ECO:0000256" key="12">
    <source>
        <dbReference type="ARBA" id="ARBA00023136"/>
    </source>
</evidence>
<evidence type="ECO:0000256" key="10">
    <source>
        <dbReference type="ARBA" id="ARBA00023004"/>
    </source>
</evidence>
<dbReference type="Pfam" id="PF00067">
    <property type="entry name" value="p450"/>
    <property type="match status" value="1"/>
</dbReference>